<protein>
    <submittedName>
        <fullName evidence="2">Uncharacterized protein</fullName>
    </submittedName>
</protein>
<organism evidence="2 3">
    <name type="scientific">Podospora fimiseda</name>
    <dbReference type="NCBI Taxonomy" id="252190"/>
    <lineage>
        <taxon>Eukaryota</taxon>
        <taxon>Fungi</taxon>
        <taxon>Dikarya</taxon>
        <taxon>Ascomycota</taxon>
        <taxon>Pezizomycotina</taxon>
        <taxon>Sordariomycetes</taxon>
        <taxon>Sordariomycetidae</taxon>
        <taxon>Sordariales</taxon>
        <taxon>Podosporaceae</taxon>
        <taxon>Podospora</taxon>
    </lineage>
</organism>
<feature type="compositionally biased region" description="Low complexity" evidence="1">
    <location>
        <begin position="345"/>
        <end position="381"/>
    </location>
</feature>
<dbReference type="Proteomes" id="UP001301958">
    <property type="component" value="Unassembled WGS sequence"/>
</dbReference>
<evidence type="ECO:0000256" key="1">
    <source>
        <dbReference type="SAM" id="MobiDB-lite"/>
    </source>
</evidence>
<proteinExistence type="predicted"/>
<feature type="compositionally biased region" description="Low complexity" evidence="1">
    <location>
        <begin position="874"/>
        <end position="892"/>
    </location>
</feature>
<dbReference type="EMBL" id="MU865368">
    <property type="protein sequence ID" value="KAK4225397.1"/>
    <property type="molecule type" value="Genomic_DNA"/>
</dbReference>
<dbReference type="AlphaFoldDB" id="A0AAN7BLE0"/>
<feature type="region of interest" description="Disordered" evidence="1">
    <location>
        <begin position="1"/>
        <end position="24"/>
    </location>
</feature>
<reference evidence="2" key="2">
    <citation type="submission" date="2023-05" db="EMBL/GenBank/DDBJ databases">
        <authorList>
            <consortium name="Lawrence Berkeley National Laboratory"/>
            <person name="Steindorff A."/>
            <person name="Hensen N."/>
            <person name="Bonometti L."/>
            <person name="Westerberg I."/>
            <person name="Brannstrom I.O."/>
            <person name="Guillou S."/>
            <person name="Cros-Aarteil S."/>
            <person name="Calhoun S."/>
            <person name="Haridas S."/>
            <person name="Kuo A."/>
            <person name="Mondo S."/>
            <person name="Pangilinan J."/>
            <person name="Riley R."/>
            <person name="Labutti K."/>
            <person name="Andreopoulos B."/>
            <person name="Lipzen A."/>
            <person name="Chen C."/>
            <person name="Yanf M."/>
            <person name="Daum C."/>
            <person name="Ng V."/>
            <person name="Clum A."/>
            <person name="Ohm R."/>
            <person name="Martin F."/>
            <person name="Silar P."/>
            <person name="Natvig D."/>
            <person name="Lalanne C."/>
            <person name="Gautier V."/>
            <person name="Ament-Velasquez S.L."/>
            <person name="Kruys A."/>
            <person name="Hutchinson M.I."/>
            <person name="Powell A.J."/>
            <person name="Barry K."/>
            <person name="Miller A.N."/>
            <person name="Grigoriev I.V."/>
            <person name="Debuchy R."/>
            <person name="Gladieux P."/>
            <person name="Thoren M.H."/>
            <person name="Johannesson H."/>
        </authorList>
    </citation>
    <scope>NUCLEOTIDE SEQUENCE</scope>
    <source>
        <strain evidence="2">CBS 990.96</strain>
    </source>
</reference>
<feature type="region of interest" description="Disordered" evidence="1">
    <location>
        <begin position="975"/>
        <end position="996"/>
    </location>
</feature>
<keyword evidence="3" id="KW-1185">Reference proteome</keyword>
<name>A0AAN7BLE0_9PEZI</name>
<feature type="compositionally biased region" description="Basic residues" evidence="1">
    <location>
        <begin position="985"/>
        <end position="996"/>
    </location>
</feature>
<reference evidence="2" key="1">
    <citation type="journal article" date="2023" name="Mol. Phylogenet. Evol.">
        <title>Genome-scale phylogeny and comparative genomics of the fungal order Sordariales.</title>
        <authorList>
            <person name="Hensen N."/>
            <person name="Bonometti L."/>
            <person name="Westerberg I."/>
            <person name="Brannstrom I.O."/>
            <person name="Guillou S."/>
            <person name="Cros-Aarteil S."/>
            <person name="Calhoun S."/>
            <person name="Haridas S."/>
            <person name="Kuo A."/>
            <person name="Mondo S."/>
            <person name="Pangilinan J."/>
            <person name="Riley R."/>
            <person name="LaButti K."/>
            <person name="Andreopoulos B."/>
            <person name="Lipzen A."/>
            <person name="Chen C."/>
            <person name="Yan M."/>
            <person name="Daum C."/>
            <person name="Ng V."/>
            <person name="Clum A."/>
            <person name="Steindorff A."/>
            <person name="Ohm R.A."/>
            <person name="Martin F."/>
            <person name="Silar P."/>
            <person name="Natvig D.O."/>
            <person name="Lalanne C."/>
            <person name="Gautier V."/>
            <person name="Ament-Velasquez S.L."/>
            <person name="Kruys A."/>
            <person name="Hutchinson M.I."/>
            <person name="Powell A.J."/>
            <person name="Barry K."/>
            <person name="Miller A.N."/>
            <person name="Grigoriev I.V."/>
            <person name="Debuchy R."/>
            <person name="Gladieux P."/>
            <person name="Hiltunen Thoren M."/>
            <person name="Johannesson H."/>
        </authorList>
    </citation>
    <scope>NUCLEOTIDE SEQUENCE</scope>
    <source>
        <strain evidence="2">CBS 990.96</strain>
    </source>
</reference>
<sequence>MDTKKPFASLLEDHTPGSRTATPSFTSPFLFRPGHRVGASSSSAGSSILFQNAFNYSTSHNTTATSNCQDTHGPSTGPVLSCVSKDTYPEDCAQQRFIVWAAVKRNESLRKNPEKKLECPLLKCDQRFGNHEAMLKHLAACTYLADREYWCYDHMKVERFDDIKCKRCLGHNSKRRKVLSMAKGFFHRLGHKSKKEHGMDYAEDDQLLPPPPSYESIGGLPAASEHIINELPPTEILEADSVEVPVPQAQPLTITASDGIDPQALLVPVTPAVPELDSTMMSWASMPIPISTIPHVLPEIQPEDCRAVFFKPALQVTTNGLQPRRPSPRPVSRPIPPAPRSKGLSPSSSVRSTASTDSTVSTDSTTSTDSTMTNDSNITMSSIGSSLVSPVSDYSGDWSMASGIETHKTSPDDKIMIDNPFGDQFGYNDGLPDFMSDVYELPADFPISRPEDRLTSASLFPFDTTVATAFSYAPEINLPEDPIELLALEEANVEQPELCCSETKSLISSAWDALQEHYLTSMMKVKNLQPNPLSQQLASMSIGTMAKSGLRTLQGLLDGQRPRSANDALCLVHLVCALSLAVYEEEAANRVKDLYLQSLVYINALPPDQREFYYELTVLIWQPPDLSQLDVSSYLMPSPSLSFDPKGKLPDVFAVDTSHQTADALLMTARDFLDKMEITLLSSRDSLVPHDVQFLDLSNKHLQDSLPTGSVNESLTITVKYALEALVREFLDVTTLTSELEDVFQRVLNGTITSVRRVEIEILRAGQKSMAPPRYFDSFVPKVRKACDQIYNCYDVGTSRRNDYHSLGIRAIDSLIPEFDSNTGAGVPDLTADDFDAYINDLNTTELMDQTGSMAGLDMAGIGYGHKGTKPDQSGTTSPGEGSSSSSTLTPHSEGQLISAFDQQQKADPNSCCDICGYKPKGDPQWFKGSMAKHKKLQHSNAPPRIYKCPFPGCSSQYKNRPDNLRQHQIEKNHFVEGEEIASKRPSKRKKVEKDD</sequence>
<accession>A0AAN7BLE0</accession>
<evidence type="ECO:0000313" key="3">
    <source>
        <dbReference type="Proteomes" id="UP001301958"/>
    </source>
</evidence>
<evidence type="ECO:0000313" key="2">
    <source>
        <dbReference type="EMBL" id="KAK4225397.1"/>
    </source>
</evidence>
<feature type="compositionally biased region" description="Basic and acidic residues" evidence="1">
    <location>
        <begin position="1"/>
        <end position="16"/>
    </location>
</feature>
<feature type="region of interest" description="Disordered" evidence="1">
    <location>
        <begin position="864"/>
        <end position="892"/>
    </location>
</feature>
<comment type="caution">
    <text evidence="2">The sequence shown here is derived from an EMBL/GenBank/DDBJ whole genome shotgun (WGS) entry which is preliminary data.</text>
</comment>
<gene>
    <name evidence="2" type="ORF">QBC38DRAFT_265859</name>
</gene>
<feature type="compositionally biased region" description="Pro residues" evidence="1">
    <location>
        <begin position="328"/>
        <end position="339"/>
    </location>
</feature>
<feature type="region of interest" description="Disordered" evidence="1">
    <location>
        <begin position="318"/>
        <end position="381"/>
    </location>
</feature>